<dbReference type="PANTHER" id="PTHR30222:SF17">
    <property type="entry name" value="SPERMIDINE_PUTRESCINE-BINDING PERIPLASMIC PROTEIN"/>
    <property type="match status" value="1"/>
</dbReference>
<protein>
    <submittedName>
        <fullName evidence="3">ABC transporter</fullName>
    </submittedName>
</protein>
<reference evidence="4" key="1">
    <citation type="journal article" date="2019" name="Int. J. Syst. Evol. Microbiol.">
        <title>The Global Catalogue of Microorganisms (GCM) 10K type strain sequencing project: providing services to taxonomists for standard genome sequencing and annotation.</title>
        <authorList>
            <consortium name="The Broad Institute Genomics Platform"/>
            <consortium name="The Broad Institute Genome Sequencing Center for Infectious Disease"/>
            <person name="Wu L."/>
            <person name="Ma J."/>
        </authorList>
    </citation>
    <scope>NUCLEOTIDE SEQUENCE [LARGE SCALE GENOMIC DNA]</scope>
    <source>
        <strain evidence="4">NBRC 110044</strain>
    </source>
</reference>
<evidence type="ECO:0000256" key="1">
    <source>
        <dbReference type="ARBA" id="ARBA00022729"/>
    </source>
</evidence>
<dbReference type="InterPro" id="IPR006059">
    <property type="entry name" value="SBP"/>
</dbReference>
<gene>
    <name evidence="3" type="ORF">GCM10007907_07070</name>
</gene>
<name>A0ABQ5YBW0_9NEIS</name>
<dbReference type="Gene3D" id="3.40.190.10">
    <property type="entry name" value="Periplasmic binding protein-like II"/>
    <property type="match status" value="2"/>
</dbReference>
<sequence>MLPNALRLYLCLLLASLTAQAGGTLRVLAWPGYADPDLVQAFERQNDARVEVTFVTTDDDLWERASTQGGESFDVLAVNLAELQRLVNRGLVVPIKPDSIPNARHQLKRFRDPATLPALQRDGKFYAVPYTYAEMGLIYNRKLVKTTPTSMAALWEPRYRGRILLYEGSSHNFSMAALLAGISNPFQLSDANFNKTVKQLIALRANRPLLYSSPEDVVKLFRTKPVALAFGNYGGQQIKALRASGQDVGYIIPSEGALAWLDCWAILMGGRDNPLASAWINYTLNRDVSRQLTLRHGLSNTIEPSTDSTEEDKLVWLQPVEDPERRAQFWQRILSGYRRGMF</sequence>
<dbReference type="RefSeq" id="WP_284195060.1">
    <property type="nucleotide sequence ID" value="NZ_BSOG01000001.1"/>
</dbReference>
<dbReference type="EMBL" id="BSOG01000001">
    <property type="protein sequence ID" value="GLR11917.1"/>
    <property type="molecule type" value="Genomic_DNA"/>
</dbReference>
<accession>A0ABQ5YBW0</accession>
<feature type="signal peptide" evidence="2">
    <location>
        <begin position="1"/>
        <end position="21"/>
    </location>
</feature>
<evidence type="ECO:0000313" key="3">
    <source>
        <dbReference type="EMBL" id="GLR11917.1"/>
    </source>
</evidence>
<evidence type="ECO:0000256" key="2">
    <source>
        <dbReference type="SAM" id="SignalP"/>
    </source>
</evidence>
<evidence type="ECO:0000313" key="4">
    <source>
        <dbReference type="Proteomes" id="UP001156706"/>
    </source>
</evidence>
<feature type="chain" id="PRO_5047322984" evidence="2">
    <location>
        <begin position="22"/>
        <end position="342"/>
    </location>
</feature>
<comment type="caution">
    <text evidence="3">The sequence shown here is derived from an EMBL/GenBank/DDBJ whole genome shotgun (WGS) entry which is preliminary data.</text>
</comment>
<dbReference type="Proteomes" id="UP001156706">
    <property type="component" value="Unassembled WGS sequence"/>
</dbReference>
<dbReference type="Pfam" id="PF13416">
    <property type="entry name" value="SBP_bac_8"/>
    <property type="match status" value="1"/>
</dbReference>
<keyword evidence="1 2" id="KW-0732">Signal</keyword>
<dbReference type="SUPFAM" id="SSF53850">
    <property type="entry name" value="Periplasmic binding protein-like II"/>
    <property type="match status" value="1"/>
</dbReference>
<organism evidence="3 4">
    <name type="scientific">Chitinimonas prasina</name>
    <dbReference type="NCBI Taxonomy" id="1434937"/>
    <lineage>
        <taxon>Bacteria</taxon>
        <taxon>Pseudomonadati</taxon>
        <taxon>Pseudomonadota</taxon>
        <taxon>Betaproteobacteria</taxon>
        <taxon>Neisseriales</taxon>
        <taxon>Chitinibacteraceae</taxon>
        <taxon>Chitinimonas</taxon>
    </lineage>
</organism>
<keyword evidence="4" id="KW-1185">Reference proteome</keyword>
<proteinExistence type="predicted"/>
<dbReference type="PANTHER" id="PTHR30222">
    <property type="entry name" value="SPERMIDINE/PUTRESCINE-BINDING PERIPLASMIC PROTEIN"/>
    <property type="match status" value="1"/>
</dbReference>